<gene>
    <name evidence="1" type="ORF">RCO7_03971</name>
</gene>
<dbReference type="AlphaFoldDB" id="A0A1E1L5T9"/>
<proteinExistence type="predicted"/>
<dbReference type="GO" id="GO:0003735">
    <property type="term" value="F:structural constituent of ribosome"/>
    <property type="evidence" value="ECO:0007669"/>
    <property type="project" value="InterPro"/>
</dbReference>
<dbReference type="InParanoid" id="A0A1E1L5T9"/>
<reference evidence="2" key="1">
    <citation type="submission" date="2016-03" db="EMBL/GenBank/DDBJ databases">
        <authorList>
            <person name="Ploux O."/>
        </authorList>
    </citation>
    <scope>NUCLEOTIDE SEQUENCE [LARGE SCALE GENOMIC DNA]</scope>
    <source>
        <strain evidence="2">UK7</strain>
    </source>
</reference>
<sequence>MIHPILVRTARVLFPSISRSTTSATARHICTPKPKTVRCSISASSIASRARAFSTRVGVRPQVQEGVMAKGLGGGLGQVRGMKVRSSVKKLCEGCKERREDWKRTCVYHLFAESEAQAEAGEVDGGTRRTTYDILQCVSGRERIDGNLAGEESQDGRYKVEIGGWRRGVYNTTDTVCIGWRLESNCVSEYSRTL</sequence>
<dbReference type="GO" id="GO:0005840">
    <property type="term" value="C:ribosome"/>
    <property type="evidence" value="ECO:0007669"/>
    <property type="project" value="InterPro"/>
</dbReference>
<evidence type="ECO:0000313" key="1">
    <source>
        <dbReference type="EMBL" id="CZT05854.1"/>
    </source>
</evidence>
<dbReference type="NCBIfam" id="TIGR01022">
    <property type="entry name" value="rpmJ_bact"/>
    <property type="match status" value="1"/>
</dbReference>
<dbReference type="EMBL" id="FJUW01000036">
    <property type="protein sequence ID" value="CZT05854.1"/>
    <property type="molecule type" value="Genomic_DNA"/>
</dbReference>
<evidence type="ECO:0000313" key="2">
    <source>
        <dbReference type="Proteomes" id="UP000178129"/>
    </source>
</evidence>
<keyword evidence="2" id="KW-1185">Reference proteome</keyword>
<protein>
    <submittedName>
        <fullName evidence="1">Uncharacterized protein</fullName>
    </submittedName>
</protein>
<dbReference type="InterPro" id="IPR000473">
    <property type="entry name" value="Ribosomal_bL36"/>
</dbReference>
<dbReference type="STRING" id="914237.A0A1E1L5T9"/>
<dbReference type="GO" id="GO:0006412">
    <property type="term" value="P:translation"/>
    <property type="evidence" value="ECO:0007669"/>
    <property type="project" value="InterPro"/>
</dbReference>
<organism evidence="1 2">
    <name type="scientific">Rhynchosporium graminicola</name>
    <dbReference type="NCBI Taxonomy" id="2792576"/>
    <lineage>
        <taxon>Eukaryota</taxon>
        <taxon>Fungi</taxon>
        <taxon>Dikarya</taxon>
        <taxon>Ascomycota</taxon>
        <taxon>Pezizomycotina</taxon>
        <taxon>Leotiomycetes</taxon>
        <taxon>Helotiales</taxon>
        <taxon>Ploettnerulaceae</taxon>
        <taxon>Rhynchosporium</taxon>
    </lineage>
</organism>
<name>A0A1E1L5T9_9HELO</name>
<accession>A0A1E1L5T9</accession>
<dbReference type="Proteomes" id="UP000178129">
    <property type="component" value="Unassembled WGS sequence"/>
</dbReference>
<comment type="caution">
    <text evidence="1">The sequence shown here is derived from an EMBL/GenBank/DDBJ whole genome shotgun (WGS) entry which is preliminary data.</text>
</comment>